<feature type="region of interest" description="Disordered" evidence="4">
    <location>
        <begin position="143"/>
        <end position="171"/>
    </location>
</feature>
<gene>
    <name evidence="6" type="ORF">GLOTRDRAFT_95325</name>
</gene>
<dbReference type="GeneID" id="19309709"/>
<feature type="domain" description="C3H1-type" evidence="5">
    <location>
        <begin position="516"/>
        <end position="543"/>
    </location>
</feature>
<name>S7Q0C1_GLOTA</name>
<dbReference type="InterPro" id="IPR000571">
    <property type="entry name" value="Znf_CCCH"/>
</dbReference>
<dbReference type="KEGG" id="gtr:GLOTRDRAFT_95325"/>
<feature type="region of interest" description="Disordered" evidence="4">
    <location>
        <begin position="317"/>
        <end position="359"/>
    </location>
</feature>
<protein>
    <submittedName>
        <fullName evidence="6">TPR-like protein</fullName>
    </submittedName>
</protein>
<dbReference type="OrthoDB" id="245563at2759"/>
<dbReference type="EMBL" id="KB469306">
    <property type="protein sequence ID" value="EPQ53366.1"/>
    <property type="molecule type" value="Genomic_DNA"/>
</dbReference>
<dbReference type="PROSITE" id="PS50103">
    <property type="entry name" value="ZF_C3H1"/>
    <property type="match status" value="2"/>
</dbReference>
<evidence type="ECO:0000256" key="2">
    <source>
        <dbReference type="PROSITE-ProRule" id="PRU00339"/>
    </source>
</evidence>
<keyword evidence="3" id="KW-0479">Metal-binding</keyword>
<feature type="repeat" description="TPR" evidence="2">
    <location>
        <begin position="90"/>
        <end position="123"/>
    </location>
</feature>
<dbReference type="AlphaFoldDB" id="S7Q0C1"/>
<keyword evidence="1 2" id="KW-0802">TPR repeat</keyword>
<dbReference type="Gene3D" id="3.30.1370.210">
    <property type="match status" value="2"/>
</dbReference>
<evidence type="ECO:0000313" key="6">
    <source>
        <dbReference type="EMBL" id="EPQ53366.1"/>
    </source>
</evidence>
<evidence type="ECO:0000259" key="5">
    <source>
        <dbReference type="PROSITE" id="PS50103"/>
    </source>
</evidence>
<dbReference type="SMART" id="SM00356">
    <property type="entry name" value="ZnF_C3H1"/>
    <property type="match status" value="4"/>
</dbReference>
<dbReference type="STRING" id="670483.S7Q0C1"/>
<dbReference type="Proteomes" id="UP000030669">
    <property type="component" value="Unassembled WGS sequence"/>
</dbReference>
<proteinExistence type="predicted"/>
<dbReference type="HOGENOM" id="CLU_434778_0_0_1"/>
<dbReference type="GO" id="GO:0008270">
    <property type="term" value="F:zinc ion binding"/>
    <property type="evidence" value="ECO:0007669"/>
    <property type="project" value="UniProtKB-KW"/>
</dbReference>
<dbReference type="InterPro" id="IPR011990">
    <property type="entry name" value="TPR-like_helical_dom_sf"/>
</dbReference>
<dbReference type="PANTHER" id="PTHR46423:SF1">
    <property type="entry name" value="RNA POLYMERASE II-ASSOCIATED PROTEIN 3"/>
    <property type="match status" value="1"/>
</dbReference>
<dbReference type="InterPro" id="IPR019734">
    <property type="entry name" value="TPR_rpt"/>
</dbReference>
<keyword evidence="3" id="KW-0862">Zinc</keyword>
<feature type="zinc finger region" description="C3H1-type" evidence="3">
    <location>
        <begin position="516"/>
        <end position="543"/>
    </location>
</feature>
<dbReference type="InterPro" id="IPR051966">
    <property type="entry name" value="RPAP3"/>
</dbReference>
<dbReference type="SMART" id="SM00028">
    <property type="entry name" value="TPR"/>
    <property type="match status" value="4"/>
</dbReference>
<evidence type="ECO:0000256" key="3">
    <source>
        <dbReference type="PROSITE-ProRule" id="PRU00723"/>
    </source>
</evidence>
<keyword evidence="7" id="KW-1185">Reference proteome</keyword>
<dbReference type="GO" id="GO:0101031">
    <property type="term" value="C:protein folding chaperone complex"/>
    <property type="evidence" value="ECO:0007669"/>
    <property type="project" value="TreeGrafter"/>
</dbReference>
<evidence type="ECO:0000256" key="1">
    <source>
        <dbReference type="ARBA" id="ARBA00022803"/>
    </source>
</evidence>
<keyword evidence="3" id="KW-0863">Zinc-finger</keyword>
<evidence type="ECO:0000256" key="4">
    <source>
        <dbReference type="SAM" id="MobiDB-lite"/>
    </source>
</evidence>
<dbReference type="PROSITE" id="PS50005">
    <property type="entry name" value="TPR"/>
    <property type="match status" value="1"/>
</dbReference>
<dbReference type="Pfam" id="PF00515">
    <property type="entry name" value="TPR_1"/>
    <property type="match status" value="1"/>
</dbReference>
<evidence type="ECO:0000313" key="7">
    <source>
        <dbReference type="Proteomes" id="UP000030669"/>
    </source>
</evidence>
<accession>S7Q0C1</accession>
<feature type="compositionally biased region" description="Acidic residues" evidence="4">
    <location>
        <begin position="143"/>
        <end position="153"/>
    </location>
</feature>
<dbReference type="SUPFAM" id="SSF48452">
    <property type="entry name" value="TPR-like"/>
    <property type="match status" value="2"/>
</dbReference>
<dbReference type="RefSeq" id="XP_007868620.1">
    <property type="nucleotide sequence ID" value="XM_007870429.1"/>
</dbReference>
<reference evidence="6 7" key="1">
    <citation type="journal article" date="2012" name="Science">
        <title>The Paleozoic origin of enzymatic lignin decomposition reconstructed from 31 fungal genomes.</title>
        <authorList>
            <person name="Floudas D."/>
            <person name="Binder M."/>
            <person name="Riley R."/>
            <person name="Barry K."/>
            <person name="Blanchette R.A."/>
            <person name="Henrissat B."/>
            <person name="Martinez A.T."/>
            <person name="Otillar R."/>
            <person name="Spatafora J.W."/>
            <person name="Yadav J.S."/>
            <person name="Aerts A."/>
            <person name="Benoit I."/>
            <person name="Boyd A."/>
            <person name="Carlson A."/>
            <person name="Copeland A."/>
            <person name="Coutinho P.M."/>
            <person name="de Vries R.P."/>
            <person name="Ferreira P."/>
            <person name="Findley K."/>
            <person name="Foster B."/>
            <person name="Gaskell J."/>
            <person name="Glotzer D."/>
            <person name="Gorecki P."/>
            <person name="Heitman J."/>
            <person name="Hesse C."/>
            <person name="Hori C."/>
            <person name="Igarashi K."/>
            <person name="Jurgens J.A."/>
            <person name="Kallen N."/>
            <person name="Kersten P."/>
            <person name="Kohler A."/>
            <person name="Kuees U."/>
            <person name="Kumar T.K.A."/>
            <person name="Kuo A."/>
            <person name="LaButti K."/>
            <person name="Larrondo L.F."/>
            <person name="Lindquist E."/>
            <person name="Ling A."/>
            <person name="Lombard V."/>
            <person name="Lucas S."/>
            <person name="Lundell T."/>
            <person name="Martin R."/>
            <person name="McLaughlin D.J."/>
            <person name="Morgenstern I."/>
            <person name="Morin E."/>
            <person name="Murat C."/>
            <person name="Nagy L.G."/>
            <person name="Nolan M."/>
            <person name="Ohm R.A."/>
            <person name="Patyshakuliyeva A."/>
            <person name="Rokas A."/>
            <person name="Ruiz-Duenas F.J."/>
            <person name="Sabat G."/>
            <person name="Salamov A."/>
            <person name="Samejima M."/>
            <person name="Schmutz J."/>
            <person name="Slot J.C."/>
            <person name="St John F."/>
            <person name="Stenlid J."/>
            <person name="Sun H."/>
            <person name="Sun S."/>
            <person name="Syed K."/>
            <person name="Tsang A."/>
            <person name="Wiebenga A."/>
            <person name="Young D."/>
            <person name="Pisabarro A."/>
            <person name="Eastwood D.C."/>
            <person name="Martin F."/>
            <person name="Cullen D."/>
            <person name="Grigoriev I.V."/>
            <person name="Hibbett D.S."/>
        </authorList>
    </citation>
    <scope>NUCLEOTIDE SEQUENCE [LARGE SCALE GENOMIC DNA]</scope>
    <source>
        <strain evidence="6 7">ATCC 11539</strain>
    </source>
</reference>
<feature type="zinc finger region" description="C3H1-type" evidence="3">
    <location>
        <begin position="185"/>
        <end position="207"/>
    </location>
</feature>
<organism evidence="6 7">
    <name type="scientific">Gloeophyllum trabeum (strain ATCC 11539 / FP-39264 / Madison 617)</name>
    <name type="common">Brown rot fungus</name>
    <dbReference type="NCBI Taxonomy" id="670483"/>
    <lineage>
        <taxon>Eukaryota</taxon>
        <taxon>Fungi</taxon>
        <taxon>Dikarya</taxon>
        <taxon>Basidiomycota</taxon>
        <taxon>Agaricomycotina</taxon>
        <taxon>Agaricomycetes</taxon>
        <taxon>Gloeophyllales</taxon>
        <taxon>Gloeophyllaceae</taxon>
        <taxon>Gloeophyllum</taxon>
    </lineage>
</organism>
<sequence>MSDVSTPALVEDDLETRIALRAAQRAARTQERIAAAEACKERGNEHFRRGDFVKAVICYKEAGQTYPANAVYDLAETGAIEALKYDPRSVKARYRRGLARMKLKKYWEAMADFVAALRLDPSCEGAREQLYLVRDVLKMHADAEDDSGDDTDPEYAYPPLDKAPAQDWETGSDSEDFRHEGCFLPCKDYNHGGCEKGRRCSYAHGPDQKSIRDKIGRNVCAHYIFDGCKASEGQCDYSHDLRALPEEWITLREDGVSLRKFKAVYVVLDACPPPPGVGRKQTRALTEICRNMVEDMSDDLEDLQEVLGHAMRIAPRRHAATSKNGSSKGSLDVPHNVPHATERESLPRKSSGNELYRRGDSTEATKCYQDANRIYPTNPVYGCNAAACLLKLREYELAEKVAFEALKVDSRSVEARYRRGLARLEQAKYLEARAGAHTWVSARFDAVMLEFLTVIKLDPSCKEAKAKLGVVTETLRLLVPAGLGYLDDKVVDPLHLYPRLDRPPALDWETGSDSEDFYKVACREYNHAGCKTGAGCPFSHAPDHKSARDLLGRNGCAYHICDGCKSGDDRCAYSHDLRTLPQKWSALEEDRELLEKFRLLCTNIDMYDSEYPVGEDEGRRGCARISAWD</sequence>
<dbReference type="PANTHER" id="PTHR46423">
    <property type="entry name" value="RNA POLYMERASE II-ASSOCIATED PROTEIN 3"/>
    <property type="match status" value="1"/>
</dbReference>
<dbReference type="Gene3D" id="1.25.40.10">
    <property type="entry name" value="Tetratricopeptide repeat domain"/>
    <property type="match status" value="3"/>
</dbReference>
<dbReference type="eggNOG" id="KOG0376">
    <property type="taxonomic scope" value="Eukaryota"/>
</dbReference>
<feature type="domain" description="C3H1-type" evidence="5">
    <location>
        <begin position="185"/>
        <end position="207"/>
    </location>
</feature>